<evidence type="ECO:0000313" key="2">
    <source>
        <dbReference type="EMBL" id="RFZ91932.1"/>
    </source>
</evidence>
<organism evidence="2 3">
    <name type="scientific">Mucilaginibacter conchicola</name>
    <dbReference type="NCBI Taxonomy" id="2303333"/>
    <lineage>
        <taxon>Bacteria</taxon>
        <taxon>Pseudomonadati</taxon>
        <taxon>Bacteroidota</taxon>
        <taxon>Sphingobacteriia</taxon>
        <taxon>Sphingobacteriales</taxon>
        <taxon>Sphingobacteriaceae</taxon>
        <taxon>Mucilaginibacter</taxon>
    </lineage>
</organism>
<dbReference type="AlphaFoldDB" id="A0A372NS15"/>
<dbReference type="OrthoDB" id="980645at2"/>
<keyword evidence="3" id="KW-1185">Reference proteome</keyword>
<evidence type="ECO:0000313" key="3">
    <source>
        <dbReference type="Proteomes" id="UP000264217"/>
    </source>
</evidence>
<reference evidence="2 3" key="1">
    <citation type="submission" date="2018-08" db="EMBL/GenBank/DDBJ databases">
        <title>Mucilaginibacter sp. MYSH2.</title>
        <authorList>
            <person name="Seo T."/>
        </authorList>
    </citation>
    <scope>NUCLEOTIDE SEQUENCE [LARGE SCALE GENOMIC DNA]</scope>
    <source>
        <strain evidence="2 3">MYSH2</strain>
    </source>
</reference>
<keyword evidence="1" id="KW-1133">Transmembrane helix</keyword>
<accession>A0A372NS15</accession>
<comment type="caution">
    <text evidence="2">The sequence shown here is derived from an EMBL/GenBank/DDBJ whole genome shotgun (WGS) entry which is preliminary data.</text>
</comment>
<evidence type="ECO:0000256" key="1">
    <source>
        <dbReference type="SAM" id="Phobius"/>
    </source>
</evidence>
<dbReference type="Proteomes" id="UP000264217">
    <property type="component" value="Unassembled WGS sequence"/>
</dbReference>
<sequence length="123" mass="14407">MLQRITAYLLIVALVSANFSRFFIYAGFELNRNYIATKLCENRNKPQLHCNGKCYFMKKLKQAEDNKSTEERQAQKNLFQEAFYNQASKVTFYTVLLSVTKVPNYRIALPQLIQDIYQPPRLA</sequence>
<protein>
    <submittedName>
        <fullName evidence="2">Uncharacterized protein</fullName>
    </submittedName>
</protein>
<feature type="transmembrane region" description="Helical" evidence="1">
    <location>
        <begin position="6"/>
        <end position="28"/>
    </location>
</feature>
<gene>
    <name evidence="2" type="ORF">D0C36_10815</name>
</gene>
<name>A0A372NS15_9SPHI</name>
<keyword evidence="1" id="KW-0812">Transmembrane</keyword>
<keyword evidence="1" id="KW-0472">Membrane</keyword>
<dbReference type="RefSeq" id="WP_117391645.1">
    <property type="nucleotide sequence ID" value="NZ_QWDC01000002.1"/>
</dbReference>
<dbReference type="EMBL" id="QWDC01000002">
    <property type="protein sequence ID" value="RFZ91932.1"/>
    <property type="molecule type" value="Genomic_DNA"/>
</dbReference>
<proteinExistence type="predicted"/>